<name>A0A7T0C1A6_9BACT</name>
<dbReference type="KEGG" id="nva:G3M78_04665"/>
<sequence length="375" mass="41720">MEYKSSEVKAGLFIFISILALIAMIFALGNLQDMFHEKKTLRIRFPFTGGLALGAPVRYSGLDVGKVVDIDLFNTADEKGEDRVMVVAEIDPKIIIKKNSTASIKTSGLMGGMYIDIRSGTRSSPPLSDKEYLNGVESFEFTKIGDMMGDVVLQVARFIEITDALASDSRKTLEAVQKSVDSVNQVVRENRPAIRSSLQNISRASDDLSRLLTNNEKDIQHIITEMASASTGAKQILSDNGKNLEAIIKQTLELTREMQVFLADNRPGVTRLIRTMETDTHEISMNISSATASLEETLQQSNHVVVENRRNLKELLNNLRATSVNMKELTDELQRNPWKLVRKGDEAPPKAAPYVPPVTGQKELRMRRLDKTPAN</sequence>
<evidence type="ECO:0000256" key="2">
    <source>
        <dbReference type="SAM" id="MobiDB-lite"/>
    </source>
</evidence>
<evidence type="ECO:0000313" key="5">
    <source>
        <dbReference type="EMBL" id="QPJ64719.1"/>
    </source>
</evidence>
<feature type="domain" description="Mce/MlaD" evidence="4">
    <location>
        <begin position="38"/>
        <end position="120"/>
    </location>
</feature>
<dbReference type="EMBL" id="CP048620">
    <property type="protein sequence ID" value="QPJ64719.1"/>
    <property type="molecule type" value="Genomic_DNA"/>
</dbReference>
<evidence type="ECO:0000256" key="1">
    <source>
        <dbReference type="SAM" id="Coils"/>
    </source>
</evidence>
<dbReference type="Proteomes" id="UP000594464">
    <property type="component" value="Chromosome"/>
</dbReference>
<dbReference type="InterPro" id="IPR003399">
    <property type="entry name" value="Mce/MlaD"/>
</dbReference>
<keyword evidence="3" id="KW-0812">Transmembrane</keyword>
<keyword evidence="3" id="KW-1133">Transmembrane helix</keyword>
<dbReference type="Pfam" id="PF02470">
    <property type="entry name" value="MlaD"/>
    <property type="match status" value="1"/>
</dbReference>
<reference evidence="6" key="1">
    <citation type="submission" date="2020-02" db="EMBL/GenBank/DDBJ databases">
        <title>Genomic and physiological characterization of two novel Nitrospinaceae genera.</title>
        <authorList>
            <person name="Mueller A.J."/>
            <person name="Jung M.-Y."/>
            <person name="Strachan C.R."/>
            <person name="Herbold C.W."/>
            <person name="Kirkegaard R.H."/>
            <person name="Daims H."/>
        </authorList>
    </citation>
    <scope>NUCLEOTIDE SEQUENCE [LARGE SCALE GENOMIC DNA]</scope>
</reference>
<evidence type="ECO:0000313" key="6">
    <source>
        <dbReference type="Proteomes" id="UP000594464"/>
    </source>
</evidence>
<keyword evidence="1" id="KW-0175">Coiled coil</keyword>
<dbReference type="PANTHER" id="PTHR33371:SF4">
    <property type="entry name" value="INTERMEMBRANE PHOSPHOLIPID TRANSPORT SYSTEM BINDING PROTEIN MLAD"/>
    <property type="match status" value="1"/>
</dbReference>
<dbReference type="InterPro" id="IPR052336">
    <property type="entry name" value="MlaD_Phospholipid_Transporter"/>
</dbReference>
<proteinExistence type="predicted"/>
<keyword evidence="3" id="KW-0472">Membrane</keyword>
<dbReference type="PANTHER" id="PTHR33371">
    <property type="entry name" value="INTERMEMBRANE PHOSPHOLIPID TRANSPORT SYSTEM BINDING PROTEIN MLAD-RELATED"/>
    <property type="match status" value="1"/>
</dbReference>
<evidence type="ECO:0000256" key="3">
    <source>
        <dbReference type="SAM" id="Phobius"/>
    </source>
</evidence>
<protein>
    <submittedName>
        <fullName evidence="5">MCE family protein</fullName>
    </submittedName>
</protein>
<feature type="coiled-coil region" evidence="1">
    <location>
        <begin position="309"/>
        <end position="336"/>
    </location>
</feature>
<dbReference type="AlphaFoldDB" id="A0A7T0C1A6"/>
<feature type="compositionally biased region" description="Basic and acidic residues" evidence="2">
    <location>
        <begin position="362"/>
        <end position="375"/>
    </location>
</feature>
<accession>A0A7T0C1A6</accession>
<organism evidence="5 6">
    <name type="scientific">Candidatus Nitrohelix vancouverensis</name>
    <dbReference type="NCBI Taxonomy" id="2705534"/>
    <lineage>
        <taxon>Bacteria</taxon>
        <taxon>Pseudomonadati</taxon>
        <taxon>Nitrospinota/Tectimicrobiota group</taxon>
        <taxon>Nitrospinota</taxon>
        <taxon>Nitrospinia</taxon>
        <taxon>Nitrospinales</taxon>
        <taxon>Nitrospinaceae</taxon>
        <taxon>Candidatus Nitrohelix</taxon>
    </lineage>
</organism>
<evidence type="ECO:0000259" key="4">
    <source>
        <dbReference type="Pfam" id="PF02470"/>
    </source>
</evidence>
<feature type="transmembrane region" description="Helical" evidence="3">
    <location>
        <begin position="12"/>
        <end position="31"/>
    </location>
</feature>
<feature type="region of interest" description="Disordered" evidence="2">
    <location>
        <begin position="344"/>
        <end position="375"/>
    </location>
</feature>
<gene>
    <name evidence="5" type="ORF">G3M78_04665</name>
</gene>